<dbReference type="RefSeq" id="WP_189626320.1">
    <property type="nucleotide sequence ID" value="NZ_BNAF01000006.1"/>
</dbReference>
<organism evidence="1 2">
    <name type="scientific">Sphingobacterium griseoflavum</name>
    <dbReference type="NCBI Taxonomy" id="1474952"/>
    <lineage>
        <taxon>Bacteria</taxon>
        <taxon>Pseudomonadati</taxon>
        <taxon>Bacteroidota</taxon>
        <taxon>Sphingobacteriia</taxon>
        <taxon>Sphingobacteriales</taxon>
        <taxon>Sphingobacteriaceae</taxon>
        <taxon>Sphingobacterium</taxon>
    </lineage>
</organism>
<keyword evidence="2" id="KW-1185">Reference proteome</keyword>
<accession>A0ABQ3HU66</accession>
<gene>
    <name evidence="1" type="ORF">GCM10017764_17890</name>
</gene>
<dbReference type="Proteomes" id="UP000620550">
    <property type="component" value="Unassembled WGS sequence"/>
</dbReference>
<sequence length="286" mass="32523">MKQIIKFNGKDVEIELTADQIALAKKKSVSYADIKTLQDALDYTGESLESFNNRTQFDDDVQRAQKELEVIVLAVREGNQLGHNEGDRWYYPWFNSARSSAGFSFRVFVCAYSGSRVGSRLCVENSEKATYLGKQFLDTYNRYINGQDLKENIVELPFPIKKPKKFDSFKDIKTFEDACDSQGIDPKAFAEARKSLSADTYAYEQLKVISKALNGGEHMDYTDEDVYKYYPWFNSVGSSAGFSFDDFGCDASASFVGSRLVYPTREIAKYVGQTHIDIYRDLMVID</sequence>
<protein>
    <submittedName>
        <fullName evidence="1">Uncharacterized protein</fullName>
    </submittedName>
</protein>
<reference evidence="2" key="1">
    <citation type="journal article" date="2019" name="Int. J. Syst. Evol. Microbiol.">
        <title>The Global Catalogue of Microorganisms (GCM) 10K type strain sequencing project: providing services to taxonomists for standard genome sequencing and annotation.</title>
        <authorList>
            <consortium name="The Broad Institute Genomics Platform"/>
            <consortium name="The Broad Institute Genome Sequencing Center for Infectious Disease"/>
            <person name="Wu L."/>
            <person name="Ma J."/>
        </authorList>
    </citation>
    <scope>NUCLEOTIDE SEQUENCE [LARGE SCALE GENOMIC DNA]</scope>
    <source>
        <strain evidence="2">CGMCC 1.12966</strain>
    </source>
</reference>
<evidence type="ECO:0000313" key="1">
    <source>
        <dbReference type="EMBL" id="GHE35088.1"/>
    </source>
</evidence>
<evidence type="ECO:0000313" key="2">
    <source>
        <dbReference type="Proteomes" id="UP000620550"/>
    </source>
</evidence>
<name>A0ABQ3HU66_9SPHI</name>
<proteinExistence type="predicted"/>
<comment type="caution">
    <text evidence="1">The sequence shown here is derived from an EMBL/GenBank/DDBJ whole genome shotgun (WGS) entry which is preliminary data.</text>
</comment>
<dbReference type="EMBL" id="BNAF01000006">
    <property type="protein sequence ID" value="GHE35088.1"/>
    <property type="molecule type" value="Genomic_DNA"/>
</dbReference>